<accession>A0ABR2WTF2</accession>
<sequence length="266" mass="29909">METFSLERVITLGERKLTDIYDSSRDLGIGKEVILKGFLKRTREINELQKQLPFNIYPSKEIFDNFLCEDTLVRSPIEAAYNGNVSNEFMFNMLNTFMYPPTCMVDSEHTLYSPTDASSTSSSESIEYPMASWSTGATSELSFNLPAGPEGYIPELISTSISQTTLSSDSLNYVFEQPYYNYLSASLTSESMDRENCCQSESIPQRVEDNSTENPPPFYSELSKALLLNDPTPEAQSLVGGDKRKRCYEEADVEAQLIQSKRVATV</sequence>
<proteinExistence type="predicted"/>
<dbReference type="EMBL" id="JASJQH010000361">
    <property type="protein sequence ID" value="KAK9764828.1"/>
    <property type="molecule type" value="Genomic_DNA"/>
</dbReference>
<reference evidence="1 2" key="1">
    <citation type="submission" date="2023-04" db="EMBL/GenBank/DDBJ databases">
        <title>Genome of Basidiobolus ranarum AG-B5.</title>
        <authorList>
            <person name="Stajich J.E."/>
            <person name="Carter-House D."/>
            <person name="Gryganskyi A."/>
        </authorList>
    </citation>
    <scope>NUCLEOTIDE SEQUENCE [LARGE SCALE GENOMIC DNA]</scope>
    <source>
        <strain evidence="1 2">AG-B5</strain>
    </source>
</reference>
<comment type="caution">
    <text evidence="1">The sequence shown here is derived from an EMBL/GenBank/DDBJ whole genome shotgun (WGS) entry which is preliminary data.</text>
</comment>
<name>A0ABR2WTF2_9FUNG</name>
<protein>
    <submittedName>
        <fullName evidence="1">Uncharacterized protein</fullName>
    </submittedName>
</protein>
<dbReference type="Proteomes" id="UP001479436">
    <property type="component" value="Unassembled WGS sequence"/>
</dbReference>
<gene>
    <name evidence="1" type="ORF">K7432_007370</name>
</gene>
<organism evidence="1 2">
    <name type="scientific">Basidiobolus ranarum</name>
    <dbReference type="NCBI Taxonomy" id="34480"/>
    <lineage>
        <taxon>Eukaryota</taxon>
        <taxon>Fungi</taxon>
        <taxon>Fungi incertae sedis</taxon>
        <taxon>Zoopagomycota</taxon>
        <taxon>Entomophthoromycotina</taxon>
        <taxon>Basidiobolomycetes</taxon>
        <taxon>Basidiobolales</taxon>
        <taxon>Basidiobolaceae</taxon>
        <taxon>Basidiobolus</taxon>
    </lineage>
</organism>
<evidence type="ECO:0000313" key="1">
    <source>
        <dbReference type="EMBL" id="KAK9764828.1"/>
    </source>
</evidence>
<keyword evidence="2" id="KW-1185">Reference proteome</keyword>
<evidence type="ECO:0000313" key="2">
    <source>
        <dbReference type="Proteomes" id="UP001479436"/>
    </source>
</evidence>